<dbReference type="InterPro" id="IPR058245">
    <property type="entry name" value="NreC/VraR/RcsB-like_REC"/>
</dbReference>
<dbReference type="SMART" id="SM00421">
    <property type="entry name" value="HTH_LUXR"/>
    <property type="match status" value="1"/>
</dbReference>
<organism evidence="8 9">
    <name type="scientific">Clavibacter michiganensis</name>
    <dbReference type="NCBI Taxonomy" id="28447"/>
    <lineage>
        <taxon>Bacteria</taxon>
        <taxon>Bacillati</taxon>
        <taxon>Actinomycetota</taxon>
        <taxon>Actinomycetes</taxon>
        <taxon>Micrococcales</taxon>
        <taxon>Microbacteriaceae</taxon>
        <taxon>Clavibacter</taxon>
    </lineage>
</organism>
<sequence length="228" mass="23637">MSHGSDAGVDASSTGPVVSVVVIDDEALVRSGIAMVLGASPRIAVRAAVSSDAAVATVREHAPDVVLLDIRMPAPDGLTILAELMAEPRPPAVAMLTTFDTDDQVLEALHRGASGFLLKDTDPEQLARHVLTLASGGIVLAPGLRRGRLFRSPEEDAERARVARLGERETTVLTALARGLSNAEIVAECGLTLGTVKETVSSIVQTLGVGSRVEAAVVADRAGLVPRT</sequence>
<dbReference type="PANTHER" id="PTHR43214">
    <property type="entry name" value="TWO-COMPONENT RESPONSE REGULATOR"/>
    <property type="match status" value="1"/>
</dbReference>
<keyword evidence="3" id="KW-0238">DNA-binding</keyword>
<dbReference type="Proteomes" id="UP000195101">
    <property type="component" value="Unassembled WGS sequence"/>
</dbReference>
<evidence type="ECO:0000313" key="9">
    <source>
        <dbReference type="Proteomes" id="UP000195101"/>
    </source>
</evidence>
<keyword evidence="2" id="KW-0805">Transcription regulation</keyword>
<protein>
    <submittedName>
        <fullName evidence="8">Transcriptional regulatory protein DegU</fullName>
    </submittedName>
</protein>
<evidence type="ECO:0000259" key="7">
    <source>
        <dbReference type="PROSITE" id="PS50110"/>
    </source>
</evidence>
<dbReference type="Pfam" id="PF00196">
    <property type="entry name" value="GerE"/>
    <property type="match status" value="1"/>
</dbReference>
<keyword evidence="1 5" id="KW-0597">Phosphoprotein</keyword>
<dbReference type="InterPro" id="IPR011006">
    <property type="entry name" value="CheY-like_superfamily"/>
</dbReference>
<keyword evidence="4" id="KW-0804">Transcription</keyword>
<evidence type="ECO:0000259" key="6">
    <source>
        <dbReference type="PROSITE" id="PS50043"/>
    </source>
</evidence>
<dbReference type="SMART" id="SM00448">
    <property type="entry name" value="REC"/>
    <property type="match status" value="1"/>
</dbReference>
<reference evidence="8 9" key="1">
    <citation type="submission" date="2016-08" db="EMBL/GenBank/DDBJ databases">
        <title>Genome sequence of Clavibacter michiganensis spp strain CFBP8019.</title>
        <authorList>
            <person name="Thapa S.P."/>
            <person name="Coaker G."/>
            <person name="Jacques M.-A."/>
        </authorList>
    </citation>
    <scope>NUCLEOTIDE SEQUENCE [LARGE SCALE GENOMIC DNA]</scope>
    <source>
        <strain evidence="8">CFBP8019</strain>
    </source>
</reference>
<dbReference type="GO" id="GO:0003677">
    <property type="term" value="F:DNA binding"/>
    <property type="evidence" value="ECO:0007669"/>
    <property type="project" value="UniProtKB-KW"/>
</dbReference>
<dbReference type="InterPro" id="IPR000792">
    <property type="entry name" value="Tscrpt_reg_LuxR_C"/>
</dbReference>
<feature type="domain" description="Response regulatory" evidence="7">
    <location>
        <begin position="19"/>
        <end position="134"/>
    </location>
</feature>
<dbReference type="GO" id="GO:0000160">
    <property type="term" value="P:phosphorelay signal transduction system"/>
    <property type="evidence" value="ECO:0007669"/>
    <property type="project" value="InterPro"/>
</dbReference>
<accession>A0A251YHS4</accession>
<dbReference type="PROSITE" id="PS50043">
    <property type="entry name" value="HTH_LUXR_2"/>
    <property type="match status" value="1"/>
</dbReference>
<evidence type="ECO:0000256" key="2">
    <source>
        <dbReference type="ARBA" id="ARBA00023015"/>
    </source>
</evidence>
<dbReference type="PANTHER" id="PTHR43214:SF24">
    <property type="entry name" value="TRANSCRIPTIONAL REGULATORY PROTEIN NARL-RELATED"/>
    <property type="match status" value="1"/>
</dbReference>
<dbReference type="InterPro" id="IPR001789">
    <property type="entry name" value="Sig_transdc_resp-reg_receiver"/>
</dbReference>
<dbReference type="SUPFAM" id="SSF46894">
    <property type="entry name" value="C-terminal effector domain of the bipartite response regulators"/>
    <property type="match status" value="1"/>
</dbReference>
<dbReference type="PRINTS" id="PR00038">
    <property type="entry name" value="HTHLUXR"/>
</dbReference>
<evidence type="ECO:0000313" key="8">
    <source>
        <dbReference type="EMBL" id="OUE23766.1"/>
    </source>
</evidence>
<dbReference type="SUPFAM" id="SSF52172">
    <property type="entry name" value="CheY-like"/>
    <property type="match status" value="1"/>
</dbReference>
<evidence type="ECO:0000256" key="5">
    <source>
        <dbReference type="PROSITE-ProRule" id="PRU00169"/>
    </source>
</evidence>
<evidence type="ECO:0000256" key="1">
    <source>
        <dbReference type="ARBA" id="ARBA00022553"/>
    </source>
</evidence>
<dbReference type="GO" id="GO:0006355">
    <property type="term" value="P:regulation of DNA-templated transcription"/>
    <property type="evidence" value="ECO:0007669"/>
    <property type="project" value="InterPro"/>
</dbReference>
<feature type="domain" description="HTH luxR-type" evidence="6">
    <location>
        <begin position="158"/>
        <end position="223"/>
    </location>
</feature>
<dbReference type="InterPro" id="IPR016032">
    <property type="entry name" value="Sig_transdc_resp-reg_C-effctor"/>
</dbReference>
<dbReference type="Pfam" id="PF00072">
    <property type="entry name" value="Response_reg"/>
    <property type="match status" value="1"/>
</dbReference>
<name>A0A251YHS4_9MICO</name>
<dbReference type="PROSITE" id="PS50110">
    <property type="entry name" value="RESPONSE_REGULATORY"/>
    <property type="match status" value="1"/>
</dbReference>
<dbReference type="CDD" id="cd17535">
    <property type="entry name" value="REC_NarL-like"/>
    <property type="match status" value="1"/>
</dbReference>
<evidence type="ECO:0000256" key="4">
    <source>
        <dbReference type="ARBA" id="ARBA00023163"/>
    </source>
</evidence>
<evidence type="ECO:0000256" key="3">
    <source>
        <dbReference type="ARBA" id="ARBA00023125"/>
    </source>
</evidence>
<dbReference type="InterPro" id="IPR039420">
    <property type="entry name" value="WalR-like"/>
</dbReference>
<comment type="caution">
    <text evidence="8">The sequence shown here is derived from an EMBL/GenBank/DDBJ whole genome shotgun (WGS) entry which is preliminary data.</text>
</comment>
<dbReference type="Gene3D" id="3.40.50.2300">
    <property type="match status" value="1"/>
</dbReference>
<dbReference type="RefSeq" id="WP_086515674.1">
    <property type="nucleotide sequence ID" value="NZ_MDJZ01000017.1"/>
</dbReference>
<dbReference type="CDD" id="cd06170">
    <property type="entry name" value="LuxR_C_like"/>
    <property type="match status" value="1"/>
</dbReference>
<proteinExistence type="predicted"/>
<dbReference type="AlphaFoldDB" id="A0A251YHS4"/>
<feature type="modified residue" description="4-aspartylphosphate" evidence="5">
    <location>
        <position position="69"/>
    </location>
</feature>
<dbReference type="OrthoDB" id="9808843at2"/>
<dbReference type="EMBL" id="MDJZ01000017">
    <property type="protein sequence ID" value="OUE23766.1"/>
    <property type="molecule type" value="Genomic_DNA"/>
</dbReference>
<keyword evidence="9" id="KW-1185">Reference proteome</keyword>
<gene>
    <name evidence="8" type="primary">degU_7</name>
    <name evidence="8" type="ORF">BFL37_13975</name>
</gene>